<evidence type="ECO:0000259" key="4">
    <source>
        <dbReference type="PROSITE" id="PS51202"/>
    </source>
</evidence>
<sequence>MRSPMRRVITGAVFFGITLIGSVAGYVLFGCPVSDAVYMVVITVFGIGYGEFCPISPLQRMLTILVIVSGYSSAAYTVGGFIQMITEGEIKAALEHRRKTKDLANLEQHTIVCGYGRIGQVLSRKLTEAKQNFVIVDNDPERLANAEENGYRVYQGNATNEQALLAAGIERAKVLATVLPDDASNVFITLTARGLNPNLTIVARGEMPSTEKKLRLAGADHVVSPASISGMRMANLITHPNTIEFLDQSEERTRLNELLAQIDVQVDELTIPPGSPLVGGTIGDLEVRGKGTFIVVALRKFSGEIITHPDHNMPLSAKDVVIVLGHRGDIPQFTRLFEKRQIRYRGAKS</sequence>
<keyword evidence="2" id="KW-0472">Membrane</keyword>
<dbReference type="InterPro" id="IPR036721">
    <property type="entry name" value="RCK_C_sf"/>
</dbReference>
<dbReference type="Pfam" id="PF02080">
    <property type="entry name" value="TrkA_C"/>
    <property type="match status" value="1"/>
</dbReference>
<keyword evidence="5" id="KW-0407">Ion channel</keyword>
<dbReference type="GO" id="GO:0006813">
    <property type="term" value="P:potassium ion transport"/>
    <property type="evidence" value="ECO:0007669"/>
    <property type="project" value="InterPro"/>
</dbReference>
<dbReference type="InterPro" id="IPR036291">
    <property type="entry name" value="NAD(P)-bd_dom_sf"/>
</dbReference>
<dbReference type="RefSeq" id="WP_316435132.1">
    <property type="nucleotide sequence ID" value="NZ_CP053586.1"/>
</dbReference>
<dbReference type="Gene3D" id="3.30.70.1450">
    <property type="entry name" value="Regulator of K+ conductance, C-terminal domain"/>
    <property type="match status" value="1"/>
</dbReference>
<dbReference type="PROSITE" id="PS51202">
    <property type="entry name" value="RCK_C"/>
    <property type="match status" value="1"/>
</dbReference>
<evidence type="ECO:0000313" key="5">
    <source>
        <dbReference type="EMBL" id="WNZ23458.1"/>
    </source>
</evidence>
<feature type="transmembrane region" description="Helical" evidence="2">
    <location>
        <begin position="62"/>
        <end position="82"/>
    </location>
</feature>
<dbReference type="PANTHER" id="PTHR43833:SF9">
    <property type="entry name" value="POTASSIUM CHANNEL PROTEIN YUGO-RELATED"/>
    <property type="match status" value="1"/>
</dbReference>
<evidence type="ECO:0000256" key="1">
    <source>
        <dbReference type="ARBA" id="ARBA00004651"/>
    </source>
</evidence>
<dbReference type="Pfam" id="PF02254">
    <property type="entry name" value="TrkA_N"/>
    <property type="match status" value="1"/>
</dbReference>
<keyword evidence="2" id="KW-0812">Transmembrane</keyword>
<comment type="subcellular location">
    <subcellularLocation>
        <location evidence="1">Cell membrane</location>
        <topology evidence="1">Multi-pass membrane protein</topology>
    </subcellularLocation>
</comment>
<keyword evidence="5" id="KW-0813">Transport</keyword>
<dbReference type="GO" id="GO:0005886">
    <property type="term" value="C:plasma membrane"/>
    <property type="evidence" value="ECO:0007669"/>
    <property type="project" value="UniProtKB-SubCell"/>
</dbReference>
<feature type="transmembrane region" description="Helical" evidence="2">
    <location>
        <begin position="36"/>
        <end position="55"/>
    </location>
</feature>
<dbReference type="InterPro" id="IPR013099">
    <property type="entry name" value="K_chnl_dom"/>
</dbReference>
<protein>
    <submittedName>
        <fullName evidence="5">Potassium channel protein</fullName>
    </submittedName>
</protein>
<dbReference type="SUPFAM" id="SSF116726">
    <property type="entry name" value="TrkA C-terminal domain-like"/>
    <property type="match status" value="1"/>
</dbReference>
<dbReference type="PROSITE" id="PS51201">
    <property type="entry name" value="RCK_N"/>
    <property type="match status" value="1"/>
</dbReference>
<dbReference type="PROSITE" id="PS51257">
    <property type="entry name" value="PROKAR_LIPOPROTEIN"/>
    <property type="match status" value="1"/>
</dbReference>
<dbReference type="SUPFAM" id="SSF81324">
    <property type="entry name" value="Voltage-gated potassium channels"/>
    <property type="match status" value="1"/>
</dbReference>
<feature type="domain" description="RCK N-terminal" evidence="3">
    <location>
        <begin position="107"/>
        <end position="223"/>
    </location>
</feature>
<name>A0AA96WE40_9CYAN</name>
<dbReference type="AlphaFoldDB" id="A0AA96WE40"/>
<dbReference type="EMBL" id="CP053586">
    <property type="protein sequence ID" value="WNZ23458.1"/>
    <property type="molecule type" value="Genomic_DNA"/>
</dbReference>
<dbReference type="GO" id="GO:0008324">
    <property type="term" value="F:monoatomic cation transmembrane transporter activity"/>
    <property type="evidence" value="ECO:0007669"/>
    <property type="project" value="InterPro"/>
</dbReference>
<gene>
    <name evidence="5" type="ORF">HJG54_11740</name>
</gene>
<feature type="domain" description="RCK C-terminal" evidence="4">
    <location>
        <begin position="254"/>
        <end position="339"/>
    </location>
</feature>
<dbReference type="InterPro" id="IPR006037">
    <property type="entry name" value="RCK_C"/>
</dbReference>
<proteinExistence type="predicted"/>
<dbReference type="InterPro" id="IPR050721">
    <property type="entry name" value="Trk_Ktr_HKT_K-transport"/>
</dbReference>
<keyword evidence="5" id="KW-0406">Ion transport</keyword>
<evidence type="ECO:0000259" key="3">
    <source>
        <dbReference type="PROSITE" id="PS51201"/>
    </source>
</evidence>
<feature type="transmembrane region" description="Helical" evidence="2">
    <location>
        <begin position="12"/>
        <end position="30"/>
    </location>
</feature>
<dbReference type="PANTHER" id="PTHR43833">
    <property type="entry name" value="POTASSIUM CHANNEL PROTEIN 2-RELATED-RELATED"/>
    <property type="match status" value="1"/>
</dbReference>
<dbReference type="InterPro" id="IPR003148">
    <property type="entry name" value="RCK_N"/>
</dbReference>
<keyword evidence="2" id="KW-1133">Transmembrane helix</keyword>
<dbReference type="Gene3D" id="1.10.287.70">
    <property type="match status" value="1"/>
</dbReference>
<accession>A0AA96WE40</accession>
<organism evidence="5">
    <name type="scientific">Leptolyngbya sp. NK1-12</name>
    <dbReference type="NCBI Taxonomy" id="2547451"/>
    <lineage>
        <taxon>Bacteria</taxon>
        <taxon>Bacillati</taxon>
        <taxon>Cyanobacteriota</taxon>
        <taxon>Cyanophyceae</taxon>
        <taxon>Leptolyngbyales</taxon>
        <taxon>Leptolyngbyaceae</taxon>
        <taxon>Leptolyngbya group</taxon>
        <taxon>Leptolyngbya</taxon>
    </lineage>
</organism>
<dbReference type="SUPFAM" id="SSF51735">
    <property type="entry name" value="NAD(P)-binding Rossmann-fold domains"/>
    <property type="match status" value="1"/>
</dbReference>
<reference evidence="5" key="1">
    <citation type="submission" date="2020-05" db="EMBL/GenBank/DDBJ databases">
        <authorList>
            <person name="Zhu T."/>
            <person name="Keshari N."/>
            <person name="Lu X."/>
        </authorList>
    </citation>
    <scope>NUCLEOTIDE SEQUENCE</scope>
    <source>
        <strain evidence="5">NK1-12</strain>
    </source>
</reference>
<dbReference type="Pfam" id="PF07885">
    <property type="entry name" value="Ion_trans_2"/>
    <property type="match status" value="1"/>
</dbReference>
<evidence type="ECO:0000256" key="2">
    <source>
        <dbReference type="SAM" id="Phobius"/>
    </source>
</evidence>
<dbReference type="Gene3D" id="3.40.50.720">
    <property type="entry name" value="NAD(P)-binding Rossmann-like Domain"/>
    <property type="match status" value="1"/>
</dbReference>